<dbReference type="InterPro" id="IPR012070">
    <property type="entry name" value="Arogenate_DH_2"/>
</dbReference>
<sequence>MISFSSVQSTAATACVAATRTALLPHYDSHKLSFSLPSKPSQFPCYSHRRQHGLRIRAIDAAQPYDYEAHLVHRFVQSTRLKIAVIGFGNFGQFLAKAFIRQGHTVFAHSRSDYASIAESLGAAFFFDTHDLCEQHPDVILLCTSIISTESVLRSLPIQRLKRNTLFVDVLSVKEFAKNIFLQVLPTHFDILCTHPMFGPESGKNSWQNLPFVYDKVRIGNEDSRFARVENFLDIFQKEGCRMVEMTCAEHDKYAAGSQFITHTMGRILEKLQLDSTPINTKGYETLLDLVENTASDSFDLYYGLFMYNKNAMEQIERLDLAFEALKQELFGHLHELLRKQLFGKSEEETRRPVLAKLPKNGTPLLPAQSETLENNDN</sequence>
<evidence type="ECO:0000259" key="3">
    <source>
        <dbReference type="PROSITE" id="PS51176"/>
    </source>
</evidence>
<evidence type="ECO:0000256" key="2">
    <source>
        <dbReference type="SAM" id="MobiDB-lite"/>
    </source>
</evidence>
<evidence type="ECO:0000313" key="4">
    <source>
        <dbReference type="EMBL" id="CAI9758925.1"/>
    </source>
</evidence>
<dbReference type="InterPro" id="IPR008927">
    <property type="entry name" value="6-PGluconate_DH-like_C_sf"/>
</dbReference>
<dbReference type="GO" id="GO:0008977">
    <property type="term" value="F:prephenate dehydrogenase (NAD+) activity"/>
    <property type="evidence" value="ECO:0007669"/>
    <property type="project" value="InterPro"/>
</dbReference>
<dbReference type="SUPFAM" id="SSF51735">
    <property type="entry name" value="NAD(P)-binding Rossmann-fold domains"/>
    <property type="match status" value="1"/>
</dbReference>
<proteinExistence type="predicted"/>
<dbReference type="InterPro" id="IPR028939">
    <property type="entry name" value="P5C_Rdtase_cat_N"/>
</dbReference>
<dbReference type="InterPro" id="IPR036291">
    <property type="entry name" value="NAD(P)-bd_dom_sf"/>
</dbReference>
<dbReference type="PIRSF" id="PIRSF036577">
    <property type="entry name" value="PDH_ADH_plant"/>
    <property type="match status" value="1"/>
</dbReference>
<evidence type="ECO:0000256" key="1">
    <source>
        <dbReference type="ARBA" id="ARBA00023002"/>
    </source>
</evidence>
<dbReference type="AlphaFoldDB" id="A0AAD1Z017"/>
<dbReference type="Proteomes" id="UP000834106">
    <property type="component" value="Chromosome 4"/>
</dbReference>
<dbReference type="EMBL" id="OU503039">
    <property type="protein sequence ID" value="CAI9758925.1"/>
    <property type="molecule type" value="Genomic_DNA"/>
</dbReference>
<feature type="domain" description="Prephenate/arogenate dehydrogenase" evidence="3">
    <location>
        <begin position="81"/>
        <end position="360"/>
    </location>
</feature>
<dbReference type="InterPro" id="IPR003099">
    <property type="entry name" value="Prephen_DH"/>
</dbReference>
<feature type="region of interest" description="Disordered" evidence="2">
    <location>
        <begin position="355"/>
        <end position="378"/>
    </location>
</feature>
<dbReference type="Gene3D" id="3.40.50.720">
    <property type="entry name" value="NAD(P)-binding Rossmann-like Domain"/>
    <property type="match status" value="1"/>
</dbReference>
<protein>
    <recommendedName>
        <fullName evidence="3">Prephenate/arogenate dehydrogenase domain-containing protein</fullName>
    </recommendedName>
</protein>
<name>A0AAD1Z017_9LAMI</name>
<dbReference type="GO" id="GO:0033730">
    <property type="term" value="F:arogenate dehydrogenase (NADP+) activity"/>
    <property type="evidence" value="ECO:0007669"/>
    <property type="project" value="InterPro"/>
</dbReference>
<gene>
    <name evidence="4" type="ORF">FPE_LOCUS6355</name>
</gene>
<dbReference type="SUPFAM" id="SSF48179">
    <property type="entry name" value="6-phosphogluconate dehydrogenase C-terminal domain-like"/>
    <property type="match status" value="1"/>
</dbReference>
<dbReference type="InterPro" id="IPR045011">
    <property type="entry name" value="TYRAAT1/2"/>
</dbReference>
<dbReference type="GO" id="GO:0004665">
    <property type="term" value="F:prephenate dehydrogenase (NADP+) activity"/>
    <property type="evidence" value="ECO:0007669"/>
    <property type="project" value="InterPro"/>
</dbReference>
<organism evidence="4 5">
    <name type="scientific">Fraxinus pennsylvanica</name>
    <dbReference type="NCBI Taxonomy" id="56036"/>
    <lineage>
        <taxon>Eukaryota</taxon>
        <taxon>Viridiplantae</taxon>
        <taxon>Streptophyta</taxon>
        <taxon>Embryophyta</taxon>
        <taxon>Tracheophyta</taxon>
        <taxon>Spermatophyta</taxon>
        <taxon>Magnoliopsida</taxon>
        <taxon>eudicotyledons</taxon>
        <taxon>Gunneridae</taxon>
        <taxon>Pentapetalae</taxon>
        <taxon>asterids</taxon>
        <taxon>lamiids</taxon>
        <taxon>Lamiales</taxon>
        <taxon>Oleaceae</taxon>
        <taxon>Oleeae</taxon>
        <taxon>Fraxinus</taxon>
    </lineage>
</organism>
<dbReference type="GO" id="GO:0006571">
    <property type="term" value="P:tyrosine biosynthetic process"/>
    <property type="evidence" value="ECO:0007669"/>
    <property type="project" value="InterPro"/>
</dbReference>
<reference evidence="4" key="1">
    <citation type="submission" date="2023-05" db="EMBL/GenBank/DDBJ databases">
        <authorList>
            <person name="Huff M."/>
        </authorList>
    </citation>
    <scope>NUCLEOTIDE SEQUENCE</scope>
</reference>
<keyword evidence="1" id="KW-0560">Oxidoreductase</keyword>
<keyword evidence="5" id="KW-1185">Reference proteome</keyword>
<dbReference type="Pfam" id="PF26213">
    <property type="entry name" value="TYRAAT1_C"/>
    <property type="match status" value="1"/>
</dbReference>
<evidence type="ECO:0000313" key="5">
    <source>
        <dbReference type="Proteomes" id="UP000834106"/>
    </source>
</evidence>
<dbReference type="PANTHER" id="PTHR43207">
    <property type="entry name" value="AROGENATE DEHYDROGENASE-RELATED"/>
    <property type="match status" value="1"/>
</dbReference>
<dbReference type="Pfam" id="PF03807">
    <property type="entry name" value="F420_oxidored"/>
    <property type="match status" value="1"/>
</dbReference>
<accession>A0AAD1Z017</accession>
<dbReference type="InterPro" id="IPR059064">
    <property type="entry name" value="TYRAAT2_C"/>
</dbReference>
<feature type="compositionally biased region" description="Polar residues" evidence="2">
    <location>
        <begin position="369"/>
        <end position="378"/>
    </location>
</feature>
<dbReference type="PANTHER" id="PTHR43207:SF4">
    <property type="entry name" value="AROGENATE DEHYDROGENASE 2, CHLOROPLASTIC"/>
    <property type="match status" value="1"/>
</dbReference>
<dbReference type="PROSITE" id="PS51176">
    <property type="entry name" value="PDH_ADH"/>
    <property type="match status" value="1"/>
</dbReference>